<feature type="non-terminal residue" evidence="2">
    <location>
        <position position="111"/>
    </location>
</feature>
<dbReference type="Pfam" id="PF20302">
    <property type="entry name" value="HisK-N-like"/>
    <property type="match status" value="1"/>
</dbReference>
<dbReference type="AlphaFoldDB" id="A0ABD0NP45"/>
<feature type="non-terminal residue" evidence="2">
    <location>
        <position position="1"/>
    </location>
</feature>
<dbReference type="Proteomes" id="UP001529510">
    <property type="component" value="Unassembled WGS sequence"/>
</dbReference>
<comment type="caution">
    <text evidence="2">The sequence shown here is derived from an EMBL/GenBank/DDBJ whole genome shotgun (WGS) entry which is preliminary data.</text>
</comment>
<organism evidence="2 3">
    <name type="scientific">Cirrhinus mrigala</name>
    <name type="common">Mrigala</name>
    <dbReference type="NCBI Taxonomy" id="683832"/>
    <lineage>
        <taxon>Eukaryota</taxon>
        <taxon>Metazoa</taxon>
        <taxon>Chordata</taxon>
        <taxon>Craniata</taxon>
        <taxon>Vertebrata</taxon>
        <taxon>Euteleostomi</taxon>
        <taxon>Actinopterygii</taxon>
        <taxon>Neopterygii</taxon>
        <taxon>Teleostei</taxon>
        <taxon>Ostariophysi</taxon>
        <taxon>Cypriniformes</taxon>
        <taxon>Cyprinidae</taxon>
        <taxon>Labeoninae</taxon>
        <taxon>Labeonini</taxon>
        <taxon>Cirrhinus</taxon>
    </lineage>
</organism>
<evidence type="ECO:0000313" key="3">
    <source>
        <dbReference type="Proteomes" id="UP001529510"/>
    </source>
</evidence>
<accession>A0ABD0NP45</accession>
<reference evidence="2 3" key="1">
    <citation type="submission" date="2024-05" db="EMBL/GenBank/DDBJ databases">
        <title>Genome sequencing and assembly of Indian major carp, Cirrhinus mrigala (Hamilton, 1822).</title>
        <authorList>
            <person name="Mohindra V."/>
            <person name="Chowdhury L.M."/>
            <person name="Lal K."/>
            <person name="Jena J.K."/>
        </authorList>
    </citation>
    <scope>NUCLEOTIDE SEQUENCE [LARGE SCALE GENOMIC DNA]</scope>
    <source>
        <strain evidence="2">CM1030</strain>
        <tissue evidence="2">Blood</tissue>
    </source>
</reference>
<evidence type="ECO:0000313" key="2">
    <source>
        <dbReference type="EMBL" id="KAL0163715.1"/>
    </source>
</evidence>
<dbReference type="EMBL" id="JAMKFB020000020">
    <property type="protein sequence ID" value="KAL0163715.1"/>
    <property type="molecule type" value="Genomic_DNA"/>
</dbReference>
<keyword evidence="3" id="KW-1185">Reference proteome</keyword>
<feature type="domain" description="MAP3K HisK-N-like globin" evidence="1">
    <location>
        <begin position="78"/>
        <end position="111"/>
    </location>
</feature>
<gene>
    <name evidence="2" type="ORF">M9458_039468</name>
</gene>
<proteinExistence type="predicted"/>
<name>A0ABD0NP45_CIRMR</name>
<protein>
    <recommendedName>
        <fullName evidence="1">MAP3K HisK-N-like globin domain-containing protein</fullName>
    </recommendedName>
</protein>
<dbReference type="InterPro" id="IPR046873">
    <property type="entry name" value="HisK-N-like"/>
</dbReference>
<sequence>ISLPVPVVVEDTSSSSEYGSVSPDNELCTNPFNFRPSTKCYSEREVKGHRSLFLSIPVENFEDHSAPPSPEEKDSGFFMLRKDSERRATLHRILTEDKEKIVLHLLEALTQ</sequence>
<evidence type="ECO:0000259" key="1">
    <source>
        <dbReference type="Pfam" id="PF20302"/>
    </source>
</evidence>